<keyword evidence="7 9" id="KW-0472">Membrane</keyword>
<comment type="subcellular location">
    <subcellularLocation>
        <location evidence="1 9">Cell inner membrane</location>
        <topology evidence="1 9">Multi-pass membrane protein</topology>
    </subcellularLocation>
</comment>
<organism evidence="11 12">
    <name type="scientific">Oceanomicrobium pacificus</name>
    <dbReference type="NCBI Taxonomy" id="2692916"/>
    <lineage>
        <taxon>Bacteria</taxon>
        <taxon>Pseudomonadati</taxon>
        <taxon>Pseudomonadota</taxon>
        <taxon>Alphaproteobacteria</taxon>
        <taxon>Rhodobacterales</taxon>
        <taxon>Paracoccaceae</taxon>
        <taxon>Oceanomicrobium</taxon>
    </lineage>
</organism>
<reference evidence="11 12" key="1">
    <citation type="submission" date="2019-12" db="EMBL/GenBank/DDBJ databases">
        <title>Strain KN286 was isolated from seawater, which was collected from Caroline Seamount in the tropical western Pacific.</title>
        <authorList>
            <person name="Wang Q."/>
        </authorList>
    </citation>
    <scope>NUCLEOTIDE SEQUENCE [LARGE SCALE GENOMIC DNA]</scope>
    <source>
        <strain evidence="11 12">KN286</strain>
    </source>
</reference>
<keyword evidence="3" id="KW-1003">Cell membrane</keyword>
<evidence type="ECO:0000256" key="7">
    <source>
        <dbReference type="ARBA" id="ARBA00023136"/>
    </source>
</evidence>
<gene>
    <name evidence="11" type="ORF">GSH16_02470</name>
</gene>
<keyword evidence="2 9" id="KW-0813">Transport</keyword>
<evidence type="ECO:0000313" key="11">
    <source>
        <dbReference type="EMBL" id="MXU64297.1"/>
    </source>
</evidence>
<dbReference type="Proteomes" id="UP000436016">
    <property type="component" value="Unassembled WGS sequence"/>
</dbReference>
<dbReference type="Pfam" id="PF04290">
    <property type="entry name" value="DctQ"/>
    <property type="match status" value="1"/>
</dbReference>
<dbReference type="GO" id="GO:0022857">
    <property type="term" value="F:transmembrane transporter activity"/>
    <property type="evidence" value="ECO:0007669"/>
    <property type="project" value="UniProtKB-UniRule"/>
</dbReference>
<proteinExistence type="inferred from homology"/>
<dbReference type="GO" id="GO:0005886">
    <property type="term" value="C:plasma membrane"/>
    <property type="evidence" value="ECO:0007669"/>
    <property type="project" value="UniProtKB-SubCell"/>
</dbReference>
<dbReference type="AlphaFoldDB" id="A0A6B0TIU4"/>
<keyword evidence="4 9" id="KW-0997">Cell inner membrane</keyword>
<keyword evidence="5 9" id="KW-0812">Transmembrane</keyword>
<evidence type="ECO:0000256" key="8">
    <source>
        <dbReference type="ARBA" id="ARBA00038436"/>
    </source>
</evidence>
<evidence type="ECO:0000313" key="12">
    <source>
        <dbReference type="Proteomes" id="UP000436016"/>
    </source>
</evidence>
<name>A0A6B0TIU4_9RHOB</name>
<dbReference type="InterPro" id="IPR007387">
    <property type="entry name" value="TRAP_DctQ"/>
</dbReference>
<comment type="function">
    <text evidence="9">Part of the tripartite ATP-independent periplasmic (TRAP) transport system.</text>
</comment>
<feature type="transmembrane region" description="Helical" evidence="9">
    <location>
        <begin position="60"/>
        <end position="79"/>
    </location>
</feature>
<feature type="transmembrane region" description="Helical" evidence="9">
    <location>
        <begin position="150"/>
        <end position="169"/>
    </location>
</feature>
<dbReference type="EMBL" id="WUWG01000001">
    <property type="protein sequence ID" value="MXU64297.1"/>
    <property type="molecule type" value="Genomic_DNA"/>
</dbReference>
<accession>A0A6B0TIU4</accession>
<dbReference type="RefSeq" id="WP_160851514.1">
    <property type="nucleotide sequence ID" value="NZ_WUWG01000001.1"/>
</dbReference>
<comment type="subunit">
    <text evidence="9">The complex comprises the extracytoplasmic solute receptor protein and the two transmembrane proteins.</text>
</comment>
<evidence type="ECO:0000256" key="3">
    <source>
        <dbReference type="ARBA" id="ARBA00022475"/>
    </source>
</evidence>
<evidence type="ECO:0000259" key="10">
    <source>
        <dbReference type="Pfam" id="PF04290"/>
    </source>
</evidence>
<comment type="similarity">
    <text evidence="8 9">Belongs to the TRAP transporter small permease family.</text>
</comment>
<evidence type="ECO:0000256" key="2">
    <source>
        <dbReference type="ARBA" id="ARBA00022448"/>
    </source>
</evidence>
<sequence length="227" mass="24739">MAGASAVRTDDTLLSRLDRALFRVETLLALISGLAVFSLMLLAVVSVGGRNIFNQPLPGYVDWIEQAMPLIAFLGIAYCQRLGGHIRMDILVGQLRGRALWITEFLTTAVILLLMVLLVWGSWAHFQRSFDFNAPLWSRDSSFDIRLPLWPAKLLVPVAFSVLCARLVLQLWGYGRAILTGDPAPVAVPLIEDAATVAANEAAHVSGFEAAEEPDAVGDRRDGRGAD</sequence>
<keyword evidence="12" id="KW-1185">Reference proteome</keyword>
<evidence type="ECO:0000256" key="6">
    <source>
        <dbReference type="ARBA" id="ARBA00022989"/>
    </source>
</evidence>
<comment type="caution">
    <text evidence="11">The sequence shown here is derived from an EMBL/GenBank/DDBJ whole genome shotgun (WGS) entry which is preliminary data.</text>
</comment>
<feature type="transmembrane region" description="Helical" evidence="9">
    <location>
        <begin position="26"/>
        <end position="48"/>
    </location>
</feature>
<keyword evidence="6 9" id="KW-1133">Transmembrane helix</keyword>
<evidence type="ECO:0000256" key="5">
    <source>
        <dbReference type="ARBA" id="ARBA00022692"/>
    </source>
</evidence>
<dbReference type="InterPro" id="IPR055348">
    <property type="entry name" value="DctQ"/>
</dbReference>
<evidence type="ECO:0000256" key="4">
    <source>
        <dbReference type="ARBA" id="ARBA00022519"/>
    </source>
</evidence>
<protein>
    <recommendedName>
        <fullName evidence="9">TRAP transporter small permease protein</fullName>
    </recommendedName>
</protein>
<evidence type="ECO:0000256" key="9">
    <source>
        <dbReference type="RuleBase" id="RU369079"/>
    </source>
</evidence>
<evidence type="ECO:0000256" key="1">
    <source>
        <dbReference type="ARBA" id="ARBA00004429"/>
    </source>
</evidence>
<feature type="transmembrane region" description="Helical" evidence="9">
    <location>
        <begin position="100"/>
        <end position="123"/>
    </location>
</feature>
<feature type="domain" description="Tripartite ATP-independent periplasmic transporters DctQ component" evidence="10">
    <location>
        <begin position="39"/>
        <end position="172"/>
    </location>
</feature>
<dbReference type="PANTHER" id="PTHR35011">
    <property type="entry name" value="2,3-DIKETO-L-GULONATE TRAP TRANSPORTER SMALL PERMEASE PROTEIN YIAM"/>
    <property type="match status" value="1"/>
</dbReference>